<accession>A0ABN6H815</accession>
<dbReference type="EMBL" id="AP024702">
    <property type="protein sequence ID" value="BCX48779.1"/>
    <property type="molecule type" value="Genomic_DNA"/>
</dbReference>
<protein>
    <recommendedName>
        <fullName evidence="4">FecR protein</fullName>
    </recommendedName>
</protein>
<evidence type="ECO:0000256" key="1">
    <source>
        <dbReference type="SAM" id="Phobius"/>
    </source>
</evidence>
<dbReference type="PANTHER" id="PTHR30273">
    <property type="entry name" value="PERIPLASMIC SIGNAL SENSOR AND SIGMA FACTOR ACTIVATOR FECR-RELATED"/>
    <property type="match status" value="1"/>
</dbReference>
<name>A0ABN6H815_9BACT</name>
<dbReference type="Gene3D" id="2.60.120.200">
    <property type="match status" value="1"/>
</dbReference>
<dbReference type="Pfam" id="PF13385">
    <property type="entry name" value="Laminin_G_3"/>
    <property type="match status" value="1"/>
</dbReference>
<organism evidence="2 3">
    <name type="scientific">Haloferula helveola</name>
    <dbReference type="NCBI Taxonomy" id="490095"/>
    <lineage>
        <taxon>Bacteria</taxon>
        <taxon>Pseudomonadati</taxon>
        <taxon>Verrucomicrobiota</taxon>
        <taxon>Verrucomicrobiia</taxon>
        <taxon>Verrucomicrobiales</taxon>
        <taxon>Verrucomicrobiaceae</taxon>
        <taxon>Haloferula</taxon>
    </lineage>
</organism>
<evidence type="ECO:0000313" key="3">
    <source>
        <dbReference type="Proteomes" id="UP001374893"/>
    </source>
</evidence>
<keyword evidence="1" id="KW-0812">Transmembrane</keyword>
<gene>
    <name evidence="2" type="ORF">HAHE_26870</name>
</gene>
<dbReference type="RefSeq" id="WP_338685133.1">
    <property type="nucleotide sequence ID" value="NZ_AP024702.1"/>
</dbReference>
<dbReference type="InterPro" id="IPR012373">
    <property type="entry name" value="Ferrdict_sens_TM"/>
</dbReference>
<proteinExistence type="predicted"/>
<evidence type="ECO:0008006" key="4">
    <source>
        <dbReference type="Google" id="ProtNLM"/>
    </source>
</evidence>
<dbReference type="Proteomes" id="UP001374893">
    <property type="component" value="Chromosome"/>
</dbReference>
<dbReference type="Gene3D" id="2.60.120.1440">
    <property type="match status" value="1"/>
</dbReference>
<evidence type="ECO:0000313" key="2">
    <source>
        <dbReference type="EMBL" id="BCX48779.1"/>
    </source>
</evidence>
<sequence>MSSDERKYQDLSRRLSRLVDGLLDETEAAELDQLLRDDPDARTYYREFVTTHLELEEHFEMTAGAPVPFQPRRRPIIPLAIAALLAGVLGLGIWFANRDFSVPTEAPVATVTGPVLGVTARSEGVQWNLSAAPSPGLQLRTGPVELKSGTLLIELAAGQLLTVRAPAAFELLTDTEMLLTKGEAALEMADGEDAYIIRVPSGAVVDLGTAFAVKVSDSGVADVHVFEGLVNATTTDSGGRTRADRLLHEGDSVRITDTLVDSPEASETFLRPLAQEAIPPSPAGNDYAEKVRGSEPAAWWRFESTSDDTIPSETASAPLKINGTPLVAGSGGRGFLLTDKGQHSGFVAPDAGIPELDTESGFTVEMLVHPTAKDYGSIVIFENFDRESPKTGPFSHVKHRPQQIALERMGRRGNHIGHIHPDFAIRALTRTPAGYDGGVNVYSNEAYLLHRWIHIAFTRSGSELRLYIDGRLSDEMTTELPFLNATLRPIIGRLQPLEKGEKRQWQGGIDEVALYSRVLGADEVRDHFGALSE</sequence>
<dbReference type="InterPro" id="IPR013320">
    <property type="entry name" value="ConA-like_dom_sf"/>
</dbReference>
<reference evidence="2 3" key="1">
    <citation type="submission" date="2021-06" db="EMBL/GenBank/DDBJ databases">
        <title>Complete genome of Haloferula helveola possessing various polysaccharide degrading enzymes.</title>
        <authorList>
            <person name="Takami H."/>
            <person name="Huang C."/>
            <person name="Hamasaki K."/>
        </authorList>
    </citation>
    <scope>NUCLEOTIDE SEQUENCE [LARGE SCALE GENOMIC DNA]</scope>
    <source>
        <strain evidence="2 3">CN-1</strain>
    </source>
</reference>
<dbReference type="PANTHER" id="PTHR30273:SF2">
    <property type="entry name" value="PROTEIN FECR"/>
    <property type="match status" value="1"/>
</dbReference>
<keyword evidence="1" id="KW-0472">Membrane</keyword>
<keyword evidence="3" id="KW-1185">Reference proteome</keyword>
<feature type="transmembrane region" description="Helical" evidence="1">
    <location>
        <begin position="76"/>
        <end position="96"/>
    </location>
</feature>
<keyword evidence="1" id="KW-1133">Transmembrane helix</keyword>
<dbReference type="SUPFAM" id="SSF49899">
    <property type="entry name" value="Concanavalin A-like lectins/glucanases"/>
    <property type="match status" value="1"/>
</dbReference>